<sequence length="442" mass="50886">MQKETHKELLKKYNITECYVRLSRYDRKENKTIESPPKEGTPTLFLSMDETDRLKKQRKVSNGISIHVGLKFCVGEFKNYLTKHEYRAKILAKLNANSNLKLKKSTEDTYWKYQVNKDLVRMILETAMHGHKNKPPDSRRRIFPEKSSQKRKRSKRQSNKNKSVVIPSSSNVNEVVQAEKCEIPPQIEEKAKKMQPKIEFYARNFAIEYKEAQSAVKTSVNADIFRLNDNNKETLSSIKSFVHEDKIPLKNNGIKTADNQILMKQTSNVSGIKCSDSRKRKRSESQGNNKSVVIPSSSNVNEVVQAEKCEIPPQIEEKAKKIQRNIDFTENFVNDYFKETDTTFVTEETSKEAQSAVEPCVNTDIFLLNDNNEETLSSIKSFVHEDKIPLKNNGIKTADNQILMKQTSNVSGIKCSDSRKRKRSESQGNNKISCYPFIIKRK</sequence>
<evidence type="ECO:0000256" key="1">
    <source>
        <dbReference type="SAM" id="MobiDB-lite"/>
    </source>
</evidence>
<keyword evidence="3" id="KW-1185">Reference proteome</keyword>
<evidence type="ECO:0000313" key="2">
    <source>
        <dbReference type="EMBL" id="GFY64692.1"/>
    </source>
</evidence>
<feature type="compositionally biased region" description="Basic and acidic residues" evidence="1">
    <location>
        <begin position="134"/>
        <end position="148"/>
    </location>
</feature>
<dbReference type="Proteomes" id="UP000886998">
    <property type="component" value="Unassembled WGS sequence"/>
</dbReference>
<accession>A0A8X6Y3E0</accession>
<evidence type="ECO:0000313" key="3">
    <source>
        <dbReference type="Proteomes" id="UP000886998"/>
    </source>
</evidence>
<dbReference type="OrthoDB" id="6473474at2759"/>
<feature type="region of interest" description="Disordered" evidence="1">
    <location>
        <begin position="128"/>
        <end position="168"/>
    </location>
</feature>
<dbReference type="EMBL" id="BMAV01015356">
    <property type="protein sequence ID" value="GFY64692.1"/>
    <property type="molecule type" value="Genomic_DNA"/>
</dbReference>
<proteinExistence type="predicted"/>
<dbReference type="AlphaFoldDB" id="A0A8X6Y3E0"/>
<protein>
    <submittedName>
        <fullName evidence="2">Uncharacterized protein</fullName>
    </submittedName>
</protein>
<feature type="compositionally biased region" description="Polar residues" evidence="1">
    <location>
        <begin position="285"/>
        <end position="296"/>
    </location>
</feature>
<name>A0A8X6Y3E0_9ARAC</name>
<reference evidence="2" key="1">
    <citation type="submission" date="2020-08" db="EMBL/GenBank/DDBJ databases">
        <title>Multicomponent nature underlies the extraordinary mechanical properties of spider dragline silk.</title>
        <authorList>
            <person name="Kono N."/>
            <person name="Nakamura H."/>
            <person name="Mori M."/>
            <person name="Yoshida Y."/>
            <person name="Ohtoshi R."/>
            <person name="Malay A.D."/>
            <person name="Moran D.A.P."/>
            <person name="Tomita M."/>
            <person name="Numata K."/>
            <person name="Arakawa K."/>
        </authorList>
    </citation>
    <scope>NUCLEOTIDE SEQUENCE</scope>
</reference>
<organism evidence="2 3">
    <name type="scientific">Trichonephila inaurata madagascariensis</name>
    <dbReference type="NCBI Taxonomy" id="2747483"/>
    <lineage>
        <taxon>Eukaryota</taxon>
        <taxon>Metazoa</taxon>
        <taxon>Ecdysozoa</taxon>
        <taxon>Arthropoda</taxon>
        <taxon>Chelicerata</taxon>
        <taxon>Arachnida</taxon>
        <taxon>Araneae</taxon>
        <taxon>Araneomorphae</taxon>
        <taxon>Entelegynae</taxon>
        <taxon>Araneoidea</taxon>
        <taxon>Nephilidae</taxon>
        <taxon>Trichonephila</taxon>
        <taxon>Trichonephila inaurata</taxon>
    </lineage>
</organism>
<comment type="caution">
    <text evidence="2">The sequence shown here is derived from an EMBL/GenBank/DDBJ whole genome shotgun (WGS) entry which is preliminary data.</text>
</comment>
<feature type="region of interest" description="Disordered" evidence="1">
    <location>
        <begin position="269"/>
        <end position="296"/>
    </location>
</feature>
<feature type="compositionally biased region" description="Basic residues" evidence="1">
    <location>
        <begin position="149"/>
        <end position="159"/>
    </location>
</feature>
<gene>
    <name evidence="2" type="ORF">TNIN_160281</name>
</gene>